<evidence type="ECO:0000313" key="3">
    <source>
        <dbReference type="Proteomes" id="UP000219621"/>
    </source>
</evidence>
<dbReference type="Gene3D" id="3.40.50.1010">
    <property type="entry name" value="5'-nuclease"/>
    <property type="match status" value="1"/>
</dbReference>
<dbReference type="Proteomes" id="UP000219621">
    <property type="component" value="Unassembled WGS sequence"/>
</dbReference>
<dbReference type="RefSeq" id="WP_097281119.1">
    <property type="nucleotide sequence ID" value="NZ_OCNJ01000011.1"/>
</dbReference>
<dbReference type="CDD" id="cd18722">
    <property type="entry name" value="PIN_NicB-like"/>
    <property type="match status" value="1"/>
</dbReference>
<sequence>MSTAESQTAGRASYRTIVFVDFWNYSLSMQSIEEGFPTDWRVLPHVIIGAAVQLIDPGAAAHYHSMRVYGSFAEDGDAKLRNWATTKLDTFPGVTCNFVPRQRKRTGPRCPQCYEIAATCQHCGGDMRGTEEKGVDTAIAVDMISLAWEGVYDVAVLVSADRDFVPVAEYLMKKGIKVIHGAFPPSGAMLSQKSWGAIDIPALRDSFRRPPKA</sequence>
<evidence type="ECO:0000313" key="2">
    <source>
        <dbReference type="EMBL" id="SOE00123.1"/>
    </source>
</evidence>
<protein>
    <submittedName>
        <fullName evidence="2">NYN domain-containing protein</fullName>
    </submittedName>
</protein>
<dbReference type="InterPro" id="IPR021139">
    <property type="entry name" value="NYN"/>
</dbReference>
<dbReference type="AlphaFoldDB" id="A0A286GX94"/>
<proteinExistence type="predicted"/>
<dbReference type="GO" id="GO:0004540">
    <property type="term" value="F:RNA nuclease activity"/>
    <property type="evidence" value="ECO:0007669"/>
    <property type="project" value="InterPro"/>
</dbReference>
<organism evidence="2 3">
    <name type="scientific">Caenispirillum bisanense</name>
    <dbReference type="NCBI Taxonomy" id="414052"/>
    <lineage>
        <taxon>Bacteria</taxon>
        <taxon>Pseudomonadati</taxon>
        <taxon>Pseudomonadota</taxon>
        <taxon>Alphaproteobacteria</taxon>
        <taxon>Rhodospirillales</taxon>
        <taxon>Novispirillaceae</taxon>
        <taxon>Caenispirillum</taxon>
    </lineage>
</organism>
<gene>
    <name evidence="2" type="ORF">SAMN05421508_11193</name>
</gene>
<accession>A0A286GX94</accession>
<evidence type="ECO:0000259" key="1">
    <source>
        <dbReference type="Pfam" id="PF01936"/>
    </source>
</evidence>
<feature type="domain" description="NYN" evidence="1">
    <location>
        <begin position="15"/>
        <end position="184"/>
    </location>
</feature>
<dbReference type="OrthoDB" id="9809421at2"/>
<name>A0A286GX94_9PROT</name>
<dbReference type="Pfam" id="PF01936">
    <property type="entry name" value="NYN"/>
    <property type="match status" value="1"/>
</dbReference>
<dbReference type="EMBL" id="OCNJ01000011">
    <property type="protein sequence ID" value="SOE00123.1"/>
    <property type="molecule type" value="Genomic_DNA"/>
</dbReference>
<keyword evidence="3" id="KW-1185">Reference proteome</keyword>
<reference evidence="3" key="1">
    <citation type="submission" date="2017-09" db="EMBL/GenBank/DDBJ databases">
        <authorList>
            <person name="Varghese N."/>
            <person name="Submissions S."/>
        </authorList>
    </citation>
    <scope>NUCLEOTIDE SEQUENCE [LARGE SCALE GENOMIC DNA]</scope>
    <source>
        <strain evidence="3">USBA 140</strain>
    </source>
</reference>